<comment type="similarity">
    <text evidence="1">Belongs to the universal ribosomal protein uL5 family.</text>
</comment>
<dbReference type="InterPro" id="IPR002132">
    <property type="entry name" value="Ribosomal_uL5"/>
</dbReference>
<dbReference type="EMBL" id="HQ616413">
    <property type="protein sequence ID" value="ADT62126.1"/>
    <property type="molecule type" value="mRNA"/>
</dbReference>
<geneLocation type="mitochondrion" evidence="4"/>
<dbReference type="GO" id="GO:0005840">
    <property type="term" value="C:ribosome"/>
    <property type="evidence" value="ECO:0007669"/>
    <property type="project" value="UniProtKB-KW"/>
</dbReference>
<dbReference type="InterPro" id="IPR022803">
    <property type="entry name" value="Ribosomal_uL5_dom_sf"/>
</dbReference>
<dbReference type="SUPFAM" id="SSF55282">
    <property type="entry name" value="RL5-like"/>
    <property type="match status" value="1"/>
</dbReference>
<evidence type="ECO:0000256" key="1">
    <source>
        <dbReference type="ARBA" id="ARBA00008553"/>
    </source>
</evidence>
<evidence type="ECO:0000256" key="3">
    <source>
        <dbReference type="ARBA" id="ARBA00023274"/>
    </source>
</evidence>
<dbReference type="GO" id="GO:1990904">
    <property type="term" value="C:ribonucleoprotein complex"/>
    <property type="evidence" value="ECO:0007669"/>
    <property type="project" value="UniProtKB-KW"/>
</dbReference>
<accession>G0Y648</accession>
<proteinExistence type="evidence at transcript level"/>
<reference evidence="4" key="1">
    <citation type="journal article" date="2011" name="Nucleic Acids Res.">
        <title>A unique transcriptome: 1782 positions of RNA editing alter 1406 codon identities in mitochondrial mRNAs of the lycophyte Isoetes engelmannii.</title>
        <authorList>
            <person name="Grewe F."/>
            <person name="Herres S."/>
            <person name="Viehover P."/>
            <person name="Polsakiewicz M."/>
            <person name="Weisshaar B."/>
            <person name="Knoop V."/>
        </authorList>
    </citation>
    <scope>NUCLEOTIDE SEQUENCE</scope>
</reference>
<keyword evidence="2 4" id="KW-0689">Ribosomal protein</keyword>
<sequence length="182" mass="20790">MFTPFTPRFCSHYKNVLRQDLLLKAHYAIMKVPSLREVVVVLKAPSNLIKKVELAMEIICGQKPIRAEIESTATAKSFLRLNRSKKCSRYAGYVISYAMQNTLRGHSMYLFLEKLLTAYGYLVERKKNFAELLLSKESFRSLPEIHSFEFFEHKHIGGFDVTIVTSANTVGETSILLSSFSL</sequence>
<keyword evidence="4" id="KW-0496">Mitochondrion</keyword>
<dbReference type="PANTHER" id="PTHR11994">
    <property type="entry name" value="60S RIBOSOMAL PROTEIN L11-RELATED"/>
    <property type="match status" value="1"/>
</dbReference>
<dbReference type="AlphaFoldDB" id="G0Y648"/>
<keyword evidence="3" id="KW-0687">Ribonucleoprotein</keyword>
<dbReference type="Gene3D" id="3.30.1440.10">
    <property type="match status" value="1"/>
</dbReference>
<evidence type="ECO:0000313" key="4">
    <source>
        <dbReference type="EMBL" id="ADT62126.1"/>
    </source>
</evidence>
<dbReference type="GO" id="GO:0006412">
    <property type="term" value="P:translation"/>
    <property type="evidence" value="ECO:0007669"/>
    <property type="project" value="InterPro"/>
</dbReference>
<organism evidence="4">
    <name type="scientific">Isoetes engelmannii</name>
    <name type="common">Engelmann's quillwort</name>
    <name type="synonym">Appalachian quillwort</name>
    <dbReference type="NCBI Taxonomy" id="37427"/>
    <lineage>
        <taxon>Eukaryota</taxon>
        <taxon>Viridiplantae</taxon>
        <taxon>Streptophyta</taxon>
        <taxon>Embryophyta</taxon>
        <taxon>Tracheophyta</taxon>
        <taxon>Lycopodiopsida</taxon>
        <taxon>Isoetales</taxon>
        <taxon>Isoetaceae</taxon>
        <taxon>Isoetes</taxon>
    </lineage>
</organism>
<gene>
    <name evidence="4" type="primary">rpl5</name>
</gene>
<protein>
    <submittedName>
        <fullName evidence="4">Ribosomal protein L5</fullName>
    </submittedName>
</protein>
<dbReference type="PIRSF" id="PIRSF002161">
    <property type="entry name" value="Ribosomal_L5"/>
    <property type="match status" value="1"/>
</dbReference>
<dbReference type="GO" id="GO:0003735">
    <property type="term" value="F:structural constituent of ribosome"/>
    <property type="evidence" value="ECO:0007669"/>
    <property type="project" value="InterPro"/>
</dbReference>
<evidence type="ECO:0000256" key="2">
    <source>
        <dbReference type="ARBA" id="ARBA00022980"/>
    </source>
</evidence>
<name>G0Y648_ISOEN</name>